<dbReference type="PANTHER" id="PTHR45527:SF1">
    <property type="entry name" value="FATTY ACID SYNTHASE"/>
    <property type="match status" value="1"/>
</dbReference>
<dbReference type="NCBIfam" id="TIGR01733">
    <property type="entry name" value="AA-adenyl-dom"/>
    <property type="match status" value="1"/>
</dbReference>
<dbReference type="GO" id="GO:0031177">
    <property type="term" value="F:phosphopantetheine binding"/>
    <property type="evidence" value="ECO:0007669"/>
    <property type="project" value="TreeGrafter"/>
</dbReference>
<dbReference type="PANTHER" id="PTHR45527">
    <property type="entry name" value="NONRIBOSOMAL PEPTIDE SYNTHETASE"/>
    <property type="match status" value="1"/>
</dbReference>
<dbReference type="Pfam" id="PF00501">
    <property type="entry name" value="AMP-binding"/>
    <property type="match status" value="1"/>
</dbReference>
<keyword evidence="3" id="KW-1185">Reference proteome</keyword>
<dbReference type="Proteomes" id="UP000556026">
    <property type="component" value="Unassembled WGS sequence"/>
</dbReference>
<dbReference type="CDD" id="cd05930">
    <property type="entry name" value="A_NRPS"/>
    <property type="match status" value="1"/>
</dbReference>
<dbReference type="GO" id="GO:0005737">
    <property type="term" value="C:cytoplasm"/>
    <property type="evidence" value="ECO:0007669"/>
    <property type="project" value="TreeGrafter"/>
</dbReference>
<dbReference type="InterPro" id="IPR020845">
    <property type="entry name" value="AMP-binding_CS"/>
</dbReference>
<feature type="domain" description="AMP-dependent synthetase/ligase" evidence="1">
    <location>
        <begin position="13"/>
        <end position="380"/>
    </location>
</feature>
<reference evidence="3" key="1">
    <citation type="submission" date="2020-06" db="EMBL/GenBank/DDBJ databases">
        <title>Draft genomic sequence of Geomonas sp. Red330.</title>
        <authorList>
            <person name="Itoh H."/>
            <person name="Zhenxing X."/>
            <person name="Ushijima N."/>
            <person name="Masuda Y."/>
            <person name="Shiratori Y."/>
            <person name="Senoo K."/>
        </authorList>
    </citation>
    <scope>NUCLEOTIDE SEQUENCE [LARGE SCALE GENOMIC DNA]</scope>
    <source>
        <strain evidence="3">Red330</strain>
    </source>
</reference>
<dbReference type="InterPro" id="IPR010071">
    <property type="entry name" value="AA_adenyl_dom"/>
</dbReference>
<dbReference type="Gene3D" id="3.40.50.12780">
    <property type="entry name" value="N-terminal domain of ligase-like"/>
    <property type="match status" value="1"/>
</dbReference>
<organism evidence="2 3">
    <name type="scientific">Geomonas silvestris</name>
    <dbReference type="NCBI Taxonomy" id="2740184"/>
    <lineage>
        <taxon>Bacteria</taxon>
        <taxon>Pseudomonadati</taxon>
        <taxon>Thermodesulfobacteriota</taxon>
        <taxon>Desulfuromonadia</taxon>
        <taxon>Geobacterales</taxon>
        <taxon>Geobacteraceae</taxon>
        <taxon>Geomonas</taxon>
    </lineage>
</organism>
<dbReference type="InterPro" id="IPR042099">
    <property type="entry name" value="ANL_N_sf"/>
</dbReference>
<proteinExistence type="predicted"/>
<evidence type="ECO:0000259" key="1">
    <source>
        <dbReference type="Pfam" id="PF00501"/>
    </source>
</evidence>
<comment type="caution">
    <text evidence="2">The sequence shown here is derived from an EMBL/GenBank/DDBJ whole genome shotgun (WGS) entry which is preliminary data.</text>
</comment>
<dbReference type="PROSITE" id="PS00455">
    <property type="entry name" value="AMP_BINDING"/>
    <property type="match status" value="1"/>
</dbReference>
<name>A0A6V8MP91_9BACT</name>
<sequence>MNGYLAQTYLDEVWGADPDRVAIVDDQRTMTYGQLYRDANRIAHCLVSHGVHRQDRVAIIMKRSAQVVMAILGVLKADAIYVPIDSKAPIERTLKVIRDCRPSAIICDGDALSVLDGAMAHMGSVRHLVVGGVSELRPGDIPSTLLEEVPLDAVPAPQYKNIDADAAYILYTSGSTGSPKGVAISHLNILNYIDWAVEYFAITSADRVLGTAPFHFDMSTFDIFATLKAGATLCIAPERLLLFPHKLFDLIEKEKVTVWKGVSSLLMYLSSTNSLRKDRIPSLQKVLFGGEVLATKHLINWMQHYPNKRFYNVYGPTEATGISSCFPIEQVPKSPSEPIPIGRACANTEIFILTEDNTLADVGEAGELCIRGYGLSMGYWGDEEKTARAFVRNPLGWTQNDRIYRTGDLARARADGCLEYVGRKDFQVKFMGYRIELYEIEQAMLTQDRIHQAAVVLCDTTQSEVPELVAFIAGPNLLDPDSVMEELGRVVPSYMLPKRIIPLVEMPLNDRGKTDRGALRQLYQNALQAAGKGELL</sequence>
<dbReference type="AlphaFoldDB" id="A0A6V8MP91"/>
<protein>
    <recommendedName>
        <fullName evidence="1">AMP-dependent synthetase/ligase domain-containing protein</fullName>
    </recommendedName>
</protein>
<evidence type="ECO:0000313" key="3">
    <source>
        <dbReference type="Proteomes" id="UP000556026"/>
    </source>
</evidence>
<gene>
    <name evidence="2" type="ORF">GMST_40570</name>
</gene>
<accession>A0A6V8MP91</accession>
<dbReference type="InterPro" id="IPR000873">
    <property type="entry name" value="AMP-dep_synth/lig_dom"/>
</dbReference>
<dbReference type="SUPFAM" id="SSF56801">
    <property type="entry name" value="Acetyl-CoA synthetase-like"/>
    <property type="match status" value="1"/>
</dbReference>
<dbReference type="GO" id="GO:0043041">
    <property type="term" value="P:amino acid activation for nonribosomal peptide biosynthetic process"/>
    <property type="evidence" value="ECO:0007669"/>
    <property type="project" value="TreeGrafter"/>
</dbReference>
<dbReference type="InterPro" id="IPR045851">
    <property type="entry name" value="AMP-bd_C_sf"/>
</dbReference>
<dbReference type="GO" id="GO:0044550">
    <property type="term" value="P:secondary metabolite biosynthetic process"/>
    <property type="evidence" value="ECO:0007669"/>
    <property type="project" value="TreeGrafter"/>
</dbReference>
<dbReference type="RefSeq" id="WP_183356519.1">
    <property type="nucleotide sequence ID" value="NZ_BLXX01000019.1"/>
</dbReference>
<evidence type="ECO:0000313" key="2">
    <source>
        <dbReference type="EMBL" id="GFO61732.1"/>
    </source>
</evidence>
<dbReference type="Gene3D" id="3.30.300.30">
    <property type="match status" value="1"/>
</dbReference>
<dbReference type="EMBL" id="BLXX01000019">
    <property type="protein sequence ID" value="GFO61732.1"/>
    <property type="molecule type" value="Genomic_DNA"/>
</dbReference>